<reference evidence="2 3" key="1">
    <citation type="journal article" date="2016" name="Nat. Commun.">
        <title>Thousands of microbial genomes shed light on interconnected biogeochemical processes in an aquifer system.</title>
        <authorList>
            <person name="Anantharaman K."/>
            <person name="Brown C.T."/>
            <person name="Hug L.A."/>
            <person name="Sharon I."/>
            <person name="Castelle C.J."/>
            <person name="Probst A.J."/>
            <person name="Thomas B.C."/>
            <person name="Singh A."/>
            <person name="Wilkins M.J."/>
            <person name="Karaoz U."/>
            <person name="Brodie E.L."/>
            <person name="Williams K.H."/>
            <person name="Hubbard S.S."/>
            <person name="Banfield J.F."/>
        </authorList>
    </citation>
    <scope>NUCLEOTIDE SEQUENCE [LARGE SCALE GENOMIC DNA]</scope>
</reference>
<comment type="caution">
    <text evidence="2">The sequence shown here is derived from an EMBL/GenBank/DDBJ whole genome shotgun (WGS) entry which is preliminary data.</text>
</comment>
<proteinExistence type="predicted"/>
<keyword evidence="1" id="KW-1133">Transmembrane helix</keyword>
<accession>A0A1F4X556</accession>
<name>A0A1F4X556_UNCKA</name>
<sequence>MILTQENITSAIAVGAAIFAIFQYFRKPDVDADKNICLLKEMLNNLQQKNDLLLDIQKNHLHSLELAQQCTDKSVQELKISVSNLATIINERIPSKQ</sequence>
<keyword evidence="1" id="KW-0472">Membrane</keyword>
<dbReference type="Proteomes" id="UP000176815">
    <property type="component" value="Unassembled WGS sequence"/>
</dbReference>
<gene>
    <name evidence="2" type="ORF">A2619_04335</name>
</gene>
<protein>
    <submittedName>
        <fullName evidence="2">Uncharacterized protein</fullName>
    </submittedName>
</protein>
<feature type="transmembrane region" description="Helical" evidence="1">
    <location>
        <begin position="7"/>
        <end position="25"/>
    </location>
</feature>
<organism evidence="2 3">
    <name type="scientific">candidate division WWE3 bacterium RIFOXYD1_FULL_39_9</name>
    <dbReference type="NCBI Taxonomy" id="1802649"/>
    <lineage>
        <taxon>Bacteria</taxon>
        <taxon>Katanobacteria</taxon>
    </lineage>
</organism>
<keyword evidence="1" id="KW-0812">Transmembrane</keyword>
<evidence type="ECO:0000256" key="1">
    <source>
        <dbReference type="SAM" id="Phobius"/>
    </source>
</evidence>
<dbReference type="EMBL" id="MEWG01000037">
    <property type="protein sequence ID" value="OGC76681.1"/>
    <property type="molecule type" value="Genomic_DNA"/>
</dbReference>
<dbReference type="AlphaFoldDB" id="A0A1F4X556"/>
<evidence type="ECO:0000313" key="2">
    <source>
        <dbReference type="EMBL" id="OGC76681.1"/>
    </source>
</evidence>
<evidence type="ECO:0000313" key="3">
    <source>
        <dbReference type="Proteomes" id="UP000176815"/>
    </source>
</evidence>